<gene>
    <name evidence="17" type="ORF">DW099_02995</name>
</gene>
<dbReference type="PRINTS" id="PR00344">
    <property type="entry name" value="BCTRLSENSOR"/>
</dbReference>
<dbReference type="SUPFAM" id="SSF47384">
    <property type="entry name" value="Homodimeric domain of signal transducing histidine kinase"/>
    <property type="match status" value="1"/>
</dbReference>
<name>A0A415E8G6_9FIRM</name>
<dbReference type="CDD" id="cd00075">
    <property type="entry name" value="HATPase"/>
    <property type="match status" value="1"/>
</dbReference>
<evidence type="ECO:0000259" key="16">
    <source>
        <dbReference type="PROSITE" id="PS50885"/>
    </source>
</evidence>
<dbReference type="InterPro" id="IPR003594">
    <property type="entry name" value="HATPase_dom"/>
</dbReference>
<reference evidence="17 18" key="1">
    <citation type="submission" date="2018-08" db="EMBL/GenBank/DDBJ databases">
        <title>A genome reference for cultivated species of the human gut microbiota.</title>
        <authorList>
            <person name="Zou Y."/>
            <person name="Xue W."/>
            <person name="Luo G."/>
        </authorList>
    </citation>
    <scope>NUCLEOTIDE SEQUENCE [LARGE SCALE GENOMIC DNA]</scope>
    <source>
        <strain evidence="17 18">AM07-24</strain>
    </source>
</reference>
<sequence>MLLTILLVFGGMYFLFRLQIVTGLQLKSLPLLLFALVSLITGTVLAAMVSKCPLSPLRKIMKATDRIAAGDYSTRIYFKGPLEFKQLSESFNHMAEEIGSVEMLRHDFVNNFSHEFRTPIVSIRGFARMLKRDDLTTDERNEYLDTIIDESERLAELASNVLNLSKIERQSILADKKHYNVSEQLRLVIALLDRKWSDKHIDITFDCGEIFLYGSEDLLKQAWINLLDNAIKFSPDYGTISIAIHLQGQTVVFSFADQGEGMSEETAAHIFDKFYQGDTSHGTKGNGLGLTITKRIIELHGGSIAIASTGKEGTVFEIRLPQDRNMEM</sequence>
<dbReference type="PANTHER" id="PTHR45528">
    <property type="entry name" value="SENSOR HISTIDINE KINASE CPXA"/>
    <property type="match status" value="1"/>
</dbReference>
<dbReference type="Pfam" id="PF00512">
    <property type="entry name" value="HisKA"/>
    <property type="match status" value="1"/>
</dbReference>
<dbReference type="SMART" id="SM00388">
    <property type="entry name" value="HisKA"/>
    <property type="match status" value="1"/>
</dbReference>
<keyword evidence="10" id="KW-0843">Virulence</keyword>
<dbReference type="SUPFAM" id="SSF158472">
    <property type="entry name" value="HAMP domain-like"/>
    <property type="match status" value="1"/>
</dbReference>
<keyword evidence="5" id="KW-0808">Transferase</keyword>
<dbReference type="Proteomes" id="UP000284841">
    <property type="component" value="Unassembled WGS sequence"/>
</dbReference>
<dbReference type="PROSITE" id="PS50109">
    <property type="entry name" value="HIS_KIN"/>
    <property type="match status" value="1"/>
</dbReference>
<keyword evidence="7 17" id="KW-0418">Kinase</keyword>
<evidence type="ECO:0000256" key="13">
    <source>
        <dbReference type="ARBA" id="ARBA00040841"/>
    </source>
</evidence>
<dbReference type="SMART" id="SM00387">
    <property type="entry name" value="HATPase_c"/>
    <property type="match status" value="1"/>
</dbReference>
<dbReference type="EC" id="2.7.13.3" evidence="3"/>
<evidence type="ECO:0000256" key="4">
    <source>
        <dbReference type="ARBA" id="ARBA00022553"/>
    </source>
</evidence>
<feature type="transmembrane region" description="Helical" evidence="14">
    <location>
        <begin position="31"/>
        <end position="49"/>
    </location>
</feature>
<evidence type="ECO:0000256" key="11">
    <source>
        <dbReference type="ARBA" id="ARBA00023136"/>
    </source>
</evidence>
<dbReference type="PROSITE" id="PS50885">
    <property type="entry name" value="HAMP"/>
    <property type="match status" value="1"/>
</dbReference>
<dbReference type="EMBL" id="QRMS01000001">
    <property type="protein sequence ID" value="RHJ90102.1"/>
    <property type="molecule type" value="Genomic_DNA"/>
</dbReference>
<evidence type="ECO:0000256" key="14">
    <source>
        <dbReference type="SAM" id="Phobius"/>
    </source>
</evidence>
<dbReference type="InterPro" id="IPR003661">
    <property type="entry name" value="HisK_dim/P_dom"/>
</dbReference>
<proteinExistence type="predicted"/>
<evidence type="ECO:0000313" key="18">
    <source>
        <dbReference type="Proteomes" id="UP000284841"/>
    </source>
</evidence>
<evidence type="ECO:0000313" key="17">
    <source>
        <dbReference type="EMBL" id="RHJ90102.1"/>
    </source>
</evidence>
<dbReference type="FunFam" id="1.10.287.130:FF:000001">
    <property type="entry name" value="Two-component sensor histidine kinase"/>
    <property type="match status" value="1"/>
</dbReference>
<comment type="function">
    <text evidence="12">Member of the two-component regulatory system HssS/HssR involved in intracellular heme homeostasis and tempering of staphylococcal virulence. HssS functions as a heme sensor histidine kinase which is autophosphorylated at a histidine residue and transfers its phosphate group to an aspartate residue of HssR. HssR/HssS activates the expression of hrtAB, an efflux pump, in response to extracellular heme, hemin, hemoglobin or blood.</text>
</comment>
<evidence type="ECO:0000256" key="9">
    <source>
        <dbReference type="ARBA" id="ARBA00023012"/>
    </source>
</evidence>
<dbReference type="CDD" id="cd00082">
    <property type="entry name" value="HisKA"/>
    <property type="match status" value="1"/>
</dbReference>
<dbReference type="InterPro" id="IPR005467">
    <property type="entry name" value="His_kinase_dom"/>
</dbReference>
<evidence type="ECO:0000259" key="15">
    <source>
        <dbReference type="PROSITE" id="PS50109"/>
    </source>
</evidence>
<comment type="catalytic activity">
    <reaction evidence="1">
        <text>ATP + protein L-histidine = ADP + protein N-phospho-L-histidine.</text>
        <dbReference type="EC" id="2.7.13.3"/>
    </reaction>
</comment>
<evidence type="ECO:0000256" key="12">
    <source>
        <dbReference type="ARBA" id="ARBA00037219"/>
    </source>
</evidence>
<keyword evidence="8 14" id="KW-1133">Transmembrane helix</keyword>
<feature type="transmembrane region" description="Helical" evidence="14">
    <location>
        <begin position="6"/>
        <end position="24"/>
    </location>
</feature>
<evidence type="ECO:0000256" key="1">
    <source>
        <dbReference type="ARBA" id="ARBA00000085"/>
    </source>
</evidence>
<dbReference type="SMART" id="SM00304">
    <property type="entry name" value="HAMP"/>
    <property type="match status" value="1"/>
</dbReference>
<keyword evidence="11 14" id="KW-0472">Membrane</keyword>
<dbReference type="InterPro" id="IPR050398">
    <property type="entry name" value="HssS/ArlS-like"/>
</dbReference>
<dbReference type="InterPro" id="IPR003660">
    <property type="entry name" value="HAMP_dom"/>
</dbReference>
<dbReference type="OrthoDB" id="9813151at2"/>
<feature type="domain" description="Histidine kinase" evidence="15">
    <location>
        <begin position="111"/>
        <end position="324"/>
    </location>
</feature>
<dbReference type="Gene3D" id="6.10.340.10">
    <property type="match status" value="1"/>
</dbReference>
<keyword evidence="6 14" id="KW-0812">Transmembrane</keyword>
<protein>
    <recommendedName>
        <fullName evidence="13">Heme sensor protein HssS</fullName>
        <ecNumber evidence="3">2.7.13.3</ecNumber>
    </recommendedName>
</protein>
<dbReference type="STRING" id="1776384.GCA_900086585_02907"/>
<dbReference type="GO" id="GO:0005886">
    <property type="term" value="C:plasma membrane"/>
    <property type="evidence" value="ECO:0007669"/>
    <property type="project" value="TreeGrafter"/>
</dbReference>
<dbReference type="Gene3D" id="3.30.565.10">
    <property type="entry name" value="Histidine kinase-like ATPase, C-terminal domain"/>
    <property type="match status" value="1"/>
</dbReference>
<keyword evidence="9" id="KW-0902">Two-component regulatory system</keyword>
<evidence type="ECO:0000256" key="2">
    <source>
        <dbReference type="ARBA" id="ARBA00004141"/>
    </source>
</evidence>
<dbReference type="CDD" id="cd06225">
    <property type="entry name" value="HAMP"/>
    <property type="match status" value="1"/>
</dbReference>
<evidence type="ECO:0000256" key="6">
    <source>
        <dbReference type="ARBA" id="ARBA00022692"/>
    </source>
</evidence>
<feature type="domain" description="HAMP" evidence="16">
    <location>
        <begin position="54"/>
        <end position="103"/>
    </location>
</feature>
<dbReference type="Gene3D" id="1.10.287.130">
    <property type="match status" value="1"/>
</dbReference>
<evidence type="ECO:0000256" key="10">
    <source>
        <dbReference type="ARBA" id="ARBA00023026"/>
    </source>
</evidence>
<evidence type="ECO:0000256" key="7">
    <source>
        <dbReference type="ARBA" id="ARBA00022777"/>
    </source>
</evidence>
<dbReference type="AlphaFoldDB" id="A0A415E8G6"/>
<evidence type="ECO:0000256" key="8">
    <source>
        <dbReference type="ARBA" id="ARBA00022989"/>
    </source>
</evidence>
<keyword evidence="18" id="KW-1185">Reference proteome</keyword>
<organism evidence="17 18">
    <name type="scientific">Emergencia timonensis</name>
    <dbReference type="NCBI Taxonomy" id="1776384"/>
    <lineage>
        <taxon>Bacteria</taxon>
        <taxon>Bacillati</taxon>
        <taxon>Bacillota</taxon>
        <taxon>Clostridia</taxon>
        <taxon>Peptostreptococcales</taxon>
        <taxon>Anaerovoracaceae</taxon>
        <taxon>Emergencia</taxon>
    </lineage>
</organism>
<accession>A0A415E8G6</accession>
<dbReference type="InterPro" id="IPR036097">
    <property type="entry name" value="HisK_dim/P_sf"/>
</dbReference>
<dbReference type="InterPro" id="IPR004358">
    <property type="entry name" value="Sig_transdc_His_kin-like_C"/>
</dbReference>
<dbReference type="FunFam" id="3.30.565.10:FF:000006">
    <property type="entry name" value="Sensor histidine kinase WalK"/>
    <property type="match status" value="1"/>
</dbReference>
<evidence type="ECO:0000256" key="3">
    <source>
        <dbReference type="ARBA" id="ARBA00012438"/>
    </source>
</evidence>
<dbReference type="PANTHER" id="PTHR45528:SF11">
    <property type="entry name" value="HISTIDINE KINASE"/>
    <property type="match status" value="1"/>
</dbReference>
<evidence type="ECO:0000256" key="5">
    <source>
        <dbReference type="ARBA" id="ARBA00022679"/>
    </source>
</evidence>
<dbReference type="Pfam" id="PF00672">
    <property type="entry name" value="HAMP"/>
    <property type="match status" value="1"/>
</dbReference>
<dbReference type="Pfam" id="PF02518">
    <property type="entry name" value="HATPase_c"/>
    <property type="match status" value="1"/>
</dbReference>
<comment type="caution">
    <text evidence="17">The sequence shown here is derived from an EMBL/GenBank/DDBJ whole genome shotgun (WGS) entry which is preliminary data.</text>
</comment>
<dbReference type="GO" id="GO:0000155">
    <property type="term" value="F:phosphorelay sensor kinase activity"/>
    <property type="evidence" value="ECO:0007669"/>
    <property type="project" value="InterPro"/>
</dbReference>
<comment type="subcellular location">
    <subcellularLocation>
        <location evidence="2">Membrane</location>
        <topology evidence="2">Multi-pass membrane protein</topology>
    </subcellularLocation>
</comment>
<dbReference type="InterPro" id="IPR036890">
    <property type="entry name" value="HATPase_C_sf"/>
</dbReference>
<dbReference type="SUPFAM" id="SSF55874">
    <property type="entry name" value="ATPase domain of HSP90 chaperone/DNA topoisomerase II/histidine kinase"/>
    <property type="match status" value="1"/>
</dbReference>
<keyword evidence="4" id="KW-0597">Phosphoprotein</keyword>